<sequence length="142" mass="15396">MRIYDPDEATLQALRETNIELILGAPNEDLQSLVVASTTNEWVQKNIGAFSPAISFDTLSSEMNANATTYIEPIISFLASTGAPLLANIYLYFAYISDPKTIDLNYALLTAQATVVRDGTLESFNTEIVVSEAGWASVGVLN</sequence>
<comment type="caution">
    <text evidence="7">The sequence shown here is derived from an EMBL/GenBank/DDBJ whole genome shotgun (WGS) entry which is preliminary data.</text>
</comment>
<keyword evidence="5" id="KW-0326">Glycosidase</keyword>
<dbReference type="Pfam" id="PF00332">
    <property type="entry name" value="Glyco_hydro_17"/>
    <property type="match status" value="2"/>
</dbReference>
<comment type="catalytic activity">
    <reaction evidence="1">
        <text>Hydrolysis of (1-&gt;3)-beta-D-glucosidic linkages in (1-&gt;3)-beta-D-glucans.</text>
        <dbReference type="EC" id="3.2.1.39"/>
    </reaction>
</comment>
<evidence type="ECO:0000256" key="2">
    <source>
        <dbReference type="ARBA" id="ARBA00008773"/>
    </source>
</evidence>
<dbReference type="GO" id="GO:0005975">
    <property type="term" value="P:carbohydrate metabolic process"/>
    <property type="evidence" value="ECO:0007669"/>
    <property type="project" value="InterPro"/>
</dbReference>
<dbReference type="InterPro" id="IPR017853">
    <property type="entry name" value="GH"/>
</dbReference>
<keyword evidence="8" id="KW-1185">Reference proteome</keyword>
<comment type="similarity">
    <text evidence="2 6">Belongs to the glycosyl hydrolase 17 family.</text>
</comment>
<dbReference type="GO" id="GO:0042973">
    <property type="term" value="F:glucan endo-1,3-beta-D-glucosidase activity"/>
    <property type="evidence" value="ECO:0007669"/>
    <property type="project" value="UniProtKB-EC"/>
</dbReference>
<dbReference type="Proteomes" id="UP000593577">
    <property type="component" value="Unassembled WGS sequence"/>
</dbReference>
<evidence type="ECO:0000256" key="4">
    <source>
        <dbReference type="ARBA" id="ARBA00022801"/>
    </source>
</evidence>
<dbReference type="EC" id="3.2.1.39" evidence="3"/>
<reference evidence="7 8" key="1">
    <citation type="journal article" date="2019" name="Genome Biol. Evol.">
        <title>Insights into the evolution of the New World diploid cottons (Gossypium, subgenus Houzingenia) based on genome sequencing.</title>
        <authorList>
            <person name="Grover C.E."/>
            <person name="Arick M.A. 2nd"/>
            <person name="Thrash A."/>
            <person name="Conover J.L."/>
            <person name="Sanders W.S."/>
            <person name="Peterson D.G."/>
            <person name="Frelichowski J.E."/>
            <person name="Scheffler J.A."/>
            <person name="Scheffler B.E."/>
            <person name="Wendel J.F."/>
        </authorList>
    </citation>
    <scope>NUCLEOTIDE SEQUENCE [LARGE SCALE GENOMIC DNA]</scope>
    <source>
        <strain evidence="7">185</strain>
        <tissue evidence="7">Leaf</tissue>
    </source>
</reference>
<organism evidence="7 8">
    <name type="scientific">Gossypium aridum</name>
    <name type="common">American cotton</name>
    <name type="synonym">Erioxylum aridum</name>
    <dbReference type="NCBI Taxonomy" id="34290"/>
    <lineage>
        <taxon>Eukaryota</taxon>
        <taxon>Viridiplantae</taxon>
        <taxon>Streptophyta</taxon>
        <taxon>Embryophyta</taxon>
        <taxon>Tracheophyta</taxon>
        <taxon>Spermatophyta</taxon>
        <taxon>Magnoliopsida</taxon>
        <taxon>eudicotyledons</taxon>
        <taxon>Gunneridae</taxon>
        <taxon>Pentapetalae</taxon>
        <taxon>rosids</taxon>
        <taxon>malvids</taxon>
        <taxon>Malvales</taxon>
        <taxon>Malvaceae</taxon>
        <taxon>Malvoideae</taxon>
        <taxon>Gossypium</taxon>
    </lineage>
</organism>
<dbReference type="SUPFAM" id="SSF51445">
    <property type="entry name" value="(Trans)glycosidases"/>
    <property type="match status" value="1"/>
</dbReference>
<dbReference type="PANTHER" id="PTHR32227">
    <property type="entry name" value="GLUCAN ENDO-1,3-BETA-GLUCOSIDASE BG1-RELATED-RELATED"/>
    <property type="match status" value="1"/>
</dbReference>
<evidence type="ECO:0000256" key="3">
    <source>
        <dbReference type="ARBA" id="ARBA00012780"/>
    </source>
</evidence>
<dbReference type="AlphaFoldDB" id="A0A7J8WI79"/>
<dbReference type="InterPro" id="IPR000490">
    <property type="entry name" value="Glyco_hydro_17"/>
</dbReference>
<gene>
    <name evidence="7" type="ORF">Goari_016319</name>
</gene>
<keyword evidence="4" id="KW-0378">Hydrolase</keyword>
<dbReference type="InterPro" id="IPR044965">
    <property type="entry name" value="Glyco_hydro_17_plant"/>
</dbReference>
<evidence type="ECO:0000256" key="5">
    <source>
        <dbReference type="ARBA" id="ARBA00023295"/>
    </source>
</evidence>
<name>A0A7J8WI79_GOSAI</name>
<proteinExistence type="inferred from homology"/>
<evidence type="ECO:0000313" key="8">
    <source>
        <dbReference type="Proteomes" id="UP000593577"/>
    </source>
</evidence>
<protein>
    <recommendedName>
        <fullName evidence="3">glucan endo-1,3-beta-D-glucosidase</fullName>
        <ecNumber evidence="3">3.2.1.39</ecNumber>
    </recommendedName>
</protein>
<accession>A0A7J8WI79</accession>
<dbReference type="EMBL" id="JABFAA010000001">
    <property type="protein sequence ID" value="MBA0674738.1"/>
    <property type="molecule type" value="Genomic_DNA"/>
</dbReference>
<evidence type="ECO:0000313" key="7">
    <source>
        <dbReference type="EMBL" id="MBA0674738.1"/>
    </source>
</evidence>
<evidence type="ECO:0000256" key="6">
    <source>
        <dbReference type="RuleBase" id="RU004335"/>
    </source>
</evidence>
<evidence type="ECO:0000256" key="1">
    <source>
        <dbReference type="ARBA" id="ARBA00000382"/>
    </source>
</evidence>
<dbReference type="Gene3D" id="3.20.20.80">
    <property type="entry name" value="Glycosidases"/>
    <property type="match status" value="2"/>
</dbReference>
<feature type="non-terminal residue" evidence="7">
    <location>
        <position position="142"/>
    </location>
</feature>